<dbReference type="Proteomes" id="UP000467428">
    <property type="component" value="Chromosome"/>
</dbReference>
<evidence type="ECO:0000256" key="1">
    <source>
        <dbReference type="SAM" id="MobiDB-lite"/>
    </source>
</evidence>
<dbReference type="KEGG" id="marz:MARA_32670"/>
<feature type="compositionally biased region" description="Basic residues" evidence="1">
    <location>
        <begin position="1"/>
        <end position="17"/>
    </location>
</feature>
<protein>
    <submittedName>
        <fullName evidence="2">Uncharacterized protein</fullName>
    </submittedName>
</protein>
<evidence type="ECO:0000313" key="3">
    <source>
        <dbReference type="Proteomes" id="UP000467428"/>
    </source>
</evidence>
<feature type="region of interest" description="Disordered" evidence="1">
    <location>
        <begin position="1"/>
        <end position="21"/>
    </location>
</feature>
<evidence type="ECO:0000313" key="2">
    <source>
        <dbReference type="EMBL" id="BBY49799.1"/>
    </source>
</evidence>
<dbReference type="AlphaFoldDB" id="A0A7I7S0S3"/>
<proteinExistence type="predicted"/>
<organism evidence="2 3">
    <name type="scientific">Mycolicibacterium arabiense</name>
    <dbReference type="NCBI Taxonomy" id="1286181"/>
    <lineage>
        <taxon>Bacteria</taxon>
        <taxon>Bacillati</taxon>
        <taxon>Actinomycetota</taxon>
        <taxon>Actinomycetes</taxon>
        <taxon>Mycobacteriales</taxon>
        <taxon>Mycobacteriaceae</taxon>
        <taxon>Mycolicibacterium</taxon>
    </lineage>
</organism>
<keyword evidence="3" id="KW-1185">Reference proteome</keyword>
<gene>
    <name evidence="2" type="ORF">MARA_32670</name>
</gene>
<geneLocation type="plasmid" evidence="3">
    <name>pjcm18538 dna</name>
</geneLocation>
<name>A0A7I7S0S3_9MYCO</name>
<dbReference type="RefSeq" id="WP_163919366.1">
    <property type="nucleotide sequence ID" value="NZ_AP022593.1"/>
</dbReference>
<dbReference type="EMBL" id="AP022593">
    <property type="protein sequence ID" value="BBY49799.1"/>
    <property type="molecule type" value="Genomic_DNA"/>
</dbReference>
<accession>A0A7I7S0S3</accession>
<reference evidence="2 3" key="1">
    <citation type="journal article" date="2019" name="Emerg. Microbes Infect.">
        <title>Comprehensive subspecies identification of 175 nontuberculous mycobacteria species based on 7547 genomic profiles.</title>
        <authorList>
            <person name="Matsumoto Y."/>
            <person name="Kinjo T."/>
            <person name="Motooka D."/>
            <person name="Nabeya D."/>
            <person name="Jung N."/>
            <person name="Uechi K."/>
            <person name="Horii T."/>
            <person name="Iida T."/>
            <person name="Fujita J."/>
            <person name="Nakamura S."/>
        </authorList>
    </citation>
    <scope>NUCLEOTIDE SEQUENCE [LARGE SCALE GENOMIC DNA]</scope>
    <source>
        <strain evidence="2 3">JCM 18538</strain>
    </source>
</reference>
<sequence>MSKSSAAKKARRKKRVSTRNSRWMPAEVHADLEAVTELDALLIDRGWEFDEEFSNAEVVSWFYPPSAAEIDDESREPVTRMWLTNSEEQHVLLVGTGPDDHDYVFTHDELVESLDELEAYRAGDPLPASG</sequence>